<reference evidence="3" key="1">
    <citation type="submission" date="2018-02" db="EMBL/GenBank/DDBJ databases">
        <authorList>
            <person name="Cohen D.B."/>
            <person name="Kent A.D."/>
        </authorList>
    </citation>
    <scope>NUCLEOTIDE SEQUENCE</scope>
</reference>
<accession>A0A2N9HXE4</accession>
<dbReference type="CDD" id="cd08060">
    <property type="entry name" value="MPN_UPF0172"/>
    <property type="match status" value="1"/>
</dbReference>
<proteinExistence type="inferred from homology"/>
<protein>
    <recommendedName>
        <fullName evidence="2">MPN domain-containing protein</fullName>
    </recommendedName>
</protein>
<dbReference type="PANTHER" id="PTHR12941:SF10">
    <property type="entry name" value="ER MEMBRANE PROTEIN COMPLEX SUBUNIT 8_9 HOMOLOG"/>
    <property type="match status" value="1"/>
</dbReference>
<evidence type="ECO:0000256" key="1">
    <source>
        <dbReference type="ARBA" id="ARBA00007461"/>
    </source>
</evidence>
<comment type="similarity">
    <text evidence="1">Belongs to the EMC8/EMC9 family.</text>
</comment>
<dbReference type="InterPro" id="IPR005366">
    <property type="entry name" value="EMC8/9"/>
</dbReference>
<name>A0A2N9HXE4_FAGSY</name>
<dbReference type="Pfam" id="PF03665">
    <property type="entry name" value="UPF0172"/>
    <property type="match status" value="1"/>
</dbReference>
<dbReference type="InterPro" id="IPR037518">
    <property type="entry name" value="MPN"/>
</dbReference>
<evidence type="ECO:0000259" key="2">
    <source>
        <dbReference type="PROSITE" id="PS50249"/>
    </source>
</evidence>
<dbReference type="EMBL" id="OIVN01004335">
    <property type="protein sequence ID" value="SPD16785.1"/>
    <property type="molecule type" value="Genomic_DNA"/>
</dbReference>
<feature type="domain" description="MPN" evidence="2">
    <location>
        <begin position="7"/>
        <end position="138"/>
    </location>
</feature>
<sequence length="203" mass="22747">MGGESKYEIAQNAYIKLVLHALKHKSSAVNAVLLGRVSPQNDVVEITDSVPLFHTHLGLLPQLEISLILIEEHYAAKGVNIVGYFHANERFDDHELSGVAKNVGDHIYRYFPQAAILLLDNKKLDALPKGKDRSPAVQLYTRDSSKNWKLSGGDGSSQLNIKEPSANVVLLDYISTEKWKDVVDFDDHLDDISKDWLNPELFK</sequence>
<dbReference type="PROSITE" id="PS50249">
    <property type="entry name" value="MPN"/>
    <property type="match status" value="1"/>
</dbReference>
<gene>
    <name evidence="3" type="ORF">FSB_LOCUS44667</name>
</gene>
<dbReference type="GO" id="GO:0072546">
    <property type="term" value="C:EMC complex"/>
    <property type="evidence" value="ECO:0007669"/>
    <property type="project" value="InterPro"/>
</dbReference>
<dbReference type="PANTHER" id="PTHR12941">
    <property type="entry name" value="ER MEMBRANE PROTEIN COMPLEX"/>
    <property type="match status" value="1"/>
</dbReference>
<dbReference type="AlphaFoldDB" id="A0A2N9HXE4"/>
<organism evidence="3">
    <name type="scientific">Fagus sylvatica</name>
    <name type="common">Beechnut</name>
    <dbReference type="NCBI Taxonomy" id="28930"/>
    <lineage>
        <taxon>Eukaryota</taxon>
        <taxon>Viridiplantae</taxon>
        <taxon>Streptophyta</taxon>
        <taxon>Embryophyta</taxon>
        <taxon>Tracheophyta</taxon>
        <taxon>Spermatophyta</taxon>
        <taxon>Magnoliopsida</taxon>
        <taxon>eudicotyledons</taxon>
        <taxon>Gunneridae</taxon>
        <taxon>Pentapetalae</taxon>
        <taxon>rosids</taxon>
        <taxon>fabids</taxon>
        <taxon>Fagales</taxon>
        <taxon>Fagaceae</taxon>
        <taxon>Fagus</taxon>
    </lineage>
</organism>
<evidence type="ECO:0000313" key="3">
    <source>
        <dbReference type="EMBL" id="SPD16785.1"/>
    </source>
</evidence>